<dbReference type="InterPro" id="IPR002156">
    <property type="entry name" value="RNaseH_domain"/>
</dbReference>
<comment type="caution">
    <text evidence="2">The sequence shown here is derived from an EMBL/GenBank/DDBJ whole genome shotgun (WGS) entry which is preliminary data.</text>
</comment>
<gene>
    <name evidence="2" type="ORF">V6N11_074681</name>
</gene>
<dbReference type="InterPro" id="IPR012337">
    <property type="entry name" value="RNaseH-like_sf"/>
</dbReference>
<feature type="domain" description="RNase H type-1" evidence="1">
    <location>
        <begin position="333"/>
        <end position="452"/>
    </location>
</feature>
<keyword evidence="3" id="KW-1185">Reference proteome</keyword>
<evidence type="ECO:0000313" key="3">
    <source>
        <dbReference type="Proteomes" id="UP001396334"/>
    </source>
</evidence>
<dbReference type="Gene3D" id="3.30.420.10">
    <property type="entry name" value="Ribonuclease H-like superfamily/Ribonuclease H"/>
    <property type="match status" value="1"/>
</dbReference>
<name>A0ABR2R4P5_9ROSI</name>
<dbReference type="Proteomes" id="UP001396334">
    <property type="component" value="Unassembled WGS sequence"/>
</dbReference>
<dbReference type="InterPro" id="IPR053151">
    <property type="entry name" value="RNase_H-like"/>
</dbReference>
<sequence length="507" mass="56070">MGRGLVKEPVIRETSSLDKAKHVVVRVGGEVEPRVTSNVRGRTLPASIRGLVTKGGTKFQLGVKWGSKLTSKPPRSVDRVAAKSGTGGRLSMLASDLDRAANEERLKVKQSSDTGVTEGAGVAWQTNSVYEQPGKEDRLALSCLSSEAPRPVCVADMVSVHGNWDWERLEAVLPREKLELIVAVQPPRSDAGLDRPGWRWEHKRNFSEDMDHVLRSCTVAKGVWTRLLPPARWESFFGLPFPEWLRLNLFDKSFSTVDAERGVRFAITCWLLWKRRCRLLFESGEGMMDDVLSRGGRLVEECSRASSVNTGAQAGRLHTSTWSKPRVGWVKLNVDASVSTIDRTARVGGVFRDSQGKWLFGFTRFVGRCETLLAELWAIHDGLLHAWELGYRCVEVESDCLDAVRIAMSRSKTLDGSALVCSIHRLLSNDWSVVVSHVDRRSNGVADALARKGRGSSMAPVNLFEVPDEVACMVESEREVPFDGRGSSLALTALDEREVPFDPGGFS</sequence>
<dbReference type="InterPro" id="IPR044730">
    <property type="entry name" value="RNase_H-like_dom_plant"/>
</dbReference>
<dbReference type="Pfam" id="PF13456">
    <property type="entry name" value="RVT_3"/>
    <property type="match status" value="1"/>
</dbReference>
<proteinExistence type="predicted"/>
<dbReference type="SUPFAM" id="SSF53098">
    <property type="entry name" value="Ribonuclease H-like"/>
    <property type="match status" value="1"/>
</dbReference>
<dbReference type="InterPro" id="IPR036397">
    <property type="entry name" value="RNaseH_sf"/>
</dbReference>
<dbReference type="EMBL" id="JBBPBN010000026">
    <property type="protein sequence ID" value="KAK9007763.1"/>
    <property type="molecule type" value="Genomic_DNA"/>
</dbReference>
<dbReference type="CDD" id="cd06222">
    <property type="entry name" value="RNase_H_like"/>
    <property type="match status" value="1"/>
</dbReference>
<accession>A0ABR2R4P5</accession>
<reference evidence="2 3" key="1">
    <citation type="journal article" date="2024" name="G3 (Bethesda)">
        <title>Genome assembly of Hibiscus sabdariffa L. provides insights into metabolisms of medicinal natural products.</title>
        <authorList>
            <person name="Kim T."/>
        </authorList>
    </citation>
    <scope>NUCLEOTIDE SEQUENCE [LARGE SCALE GENOMIC DNA]</scope>
    <source>
        <strain evidence="2">TK-2024</strain>
        <tissue evidence="2">Old leaves</tissue>
    </source>
</reference>
<evidence type="ECO:0000313" key="2">
    <source>
        <dbReference type="EMBL" id="KAK9007763.1"/>
    </source>
</evidence>
<evidence type="ECO:0000259" key="1">
    <source>
        <dbReference type="Pfam" id="PF13456"/>
    </source>
</evidence>
<dbReference type="PANTHER" id="PTHR47723:SF19">
    <property type="entry name" value="POLYNUCLEOTIDYL TRANSFERASE, RIBONUCLEASE H-LIKE SUPERFAMILY PROTEIN"/>
    <property type="match status" value="1"/>
</dbReference>
<organism evidence="2 3">
    <name type="scientific">Hibiscus sabdariffa</name>
    <name type="common">roselle</name>
    <dbReference type="NCBI Taxonomy" id="183260"/>
    <lineage>
        <taxon>Eukaryota</taxon>
        <taxon>Viridiplantae</taxon>
        <taxon>Streptophyta</taxon>
        <taxon>Embryophyta</taxon>
        <taxon>Tracheophyta</taxon>
        <taxon>Spermatophyta</taxon>
        <taxon>Magnoliopsida</taxon>
        <taxon>eudicotyledons</taxon>
        <taxon>Gunneridae</taxon>
        <taxon>Pentapetalae</taxon>
        <taxon>rosids</taxon>
        <taxon>malvids</taxon>
        <taxon>Malvales</taxon>
        <taxon>Malvaceae</taxon>
        <taxon>Malvoideae</taxon>
        <taxon>Hibiscus</taxon>
    </lineage>
</organism>
<protein>
    <recommendedName>
        <fullName evidence="1">RNase H type-1 domain-containing protein</fullName>
    </recommendedName>
</protein>
<dbReference type="PANTHER" id="PTHR47723">
    <property type="entry name" value="OS05G0353850 PROTEIN"/>
    <property type="match status" value="1"/>
</dbReference>